<dbReference type="NCBIfam" id="TIGR04183">
    <property type="entry name" value="Por_Secre_tail"/>
    <property type="match status" value="1"/>
</dbReference>
<keyword evidence="1 2" id="KW-0732">Signal</keyword>
<sequence>MKKTLLTAILLTFGFANAQFFEGFENGVPGAMTQQIIAGTANWQGGCAGQHGGATCPITGTGSASFFVNSYAQNINGLTTPTLDLSSGAYLLKFKHIQRSWSGDVNPLYVRISSDNGANWTNMVIYDQGVQNATERIINLNAFTLTTTTKIQFAVVNSWGYSTIIDDIEVTENTAQNELALESLVFDPIEMAGVKNISGTIRNLGGNAINSFDLNWNLNGGATYTQNVTGLNLTAGQVYNYVHPDTWNATPGNYNLNVNVTNVNGTNDSNPDNNTISRNISIASGSTAHKPLYEKFTSSTCGPCASFNNSVFNAHYTNNNQNFSLINYQVNWPGNGDPYYTAEVGQRVQYYGINGAPTLLINGKAASTTNPAIVNQLNTEAAKPAFFGLTATSEIVGNNINITYNVTPFISGNFVVQAVVIEKLTTGNVATNGETSFKNVTMKMAPNASGTSHTFADGVVLSNTISTSLAATNIEEMTDLDVVVFIENPTTKEVFQSLYTSSALSLNDNYATKNIKLYPNPTSNFVNFTTDESVSVLITDLSGKTIMNSKFASGNVQIDLSHLQTGMYIANFVGETFEQIEKIIKN</sequence>
<evidence type="ECO:0000259" key="3">
    <source>
        <dbReference type="Pfam" id="PF18962"/>
    </source>
</evidence>
<keyword evidence="5" id="KW-1185">Reference proteome</keyword>
<evidence type="ECO:0000256" key="1">
    <source>
        <dbReference type="ARBA" id="ARBA00022729"/>
    </source>
</evidence>
<dbReference type="InterPro" id="IPR013783">
    <property type="entry name" value="Ig-like_fold"/>
</dbReference>
<protein>
    <submittedName>
        <fullName evidence="4">T9SS type A sorting domain-containing protein</fullName>
    </submittedName>
</protein>
<accession>A0ABY4KCZ6</accession>
<evidence type="ECO:0000256" key="2">
    <source>
        <dbReference type="SAM" id="SignalP"/>
    </source>
</evidence>
<feature type="domain" description="Secretion system C-terminal sorting" evidence="3">
    <location>
        <begin position="517"/>
        <end position="584"/>
    </location>
</feature>
<gene>
    <name evidence="4" type="ORF">M0M57_12335</name>
</gene>
<dbReference type="Pfam" id="PF18962">
    <property type="entry name" value="Por_Secre_tail"/>
    <property type="match status" value="1"/>
</dbReference>
<dbReference type="InterPro" id="IPR036249">
    <property type="entry name" value="Thioredoxin-like_sf"/>
</dbReference>
<dbReference type="EMBL" id="CP096205">
    <property type="protein sequence ID" value="UPQ78404.1"/>
    <property type="molecule type" value="Genomic_DNA"/>
</dbReference>
<feature type="chain" id="PRO_5047115104" evidence="2">
    <location>
        <begin position="19"/>
        <end position="586"/>
    </location>
</feature>
<name>A0ABY4KCZ6_9FLAO</name>
<evidence type="ECO:0000313" key="4">
    <source>
        <dbReference type="EMBL" id="UPQ78404.1"/>
    </source>
</evidence>
<dbReference type="RefSeq" id="WP_248433330.1">
    <property type="nucleotide sequence ID" value="NZ_CP096205.1"/>
</dbReference>
<dbReference type="SUPFAM" id="SSF52833">
    <property type="entry name" value="Thioredoxin-like"/>
    <property type="match status" value="1"/>
</dbReference>
<reference evidence="4" key="1">
    <citation type="submission" date="2022-04" db="EMBL/GenBank/DDBJ databases">
        <title>Consumption of N2O by Flavobacterium azooxidireducens sp. nov. isolated from Decomposing Leaf Litter of Phragmites australis (Cav.).</title>
        <authorList>
            <person name="Behrendt U."/>
            <person name="Spanner T."/>
            <person name="Augustin J."/>
            <person name="Horn M.A."/>
            <person name="Kolb S."/>
            <person name="Ulrich A."/>
        </authorList>
    </citation>
    <scope>NUCLEOTIDE SEQUENCE</scope>
    <source>
        <strain evidence="4">IGB 4-14</strain>
    </source>
</reference>
<dbReference type="Proteomes" id="UP000830583">
    <property type="component" value="Chromosome"/>
</dbReference>
<proteinExistence type="predicted"/>
<feature type="signal peptide" evidence="2">
    <location>
        <begin position="1"/>
        <end position="18"/>
    </location>
</feature>
<dbReference type="Gene3D" id="3.40.30.10">
    <property type="entry name" value="Glutaredoxin"/>
    <property type="match status" value="1"/>
</dbReference>
<dbReference type="Gene3D" id="2.60.120.260">
    <property type="entry name" value="Galactose-binding domain-like"/>
    <property type="match status" value="1"/>
</dbReference>
<organism evidence="4 5">
    <name type="scientific">Flavobacterium azooxidireducens</name>
    <dbReference type="NCBI Taxonomy" id="1871076"/>
    <lineage>
        <taxon>Bacteria</taxon>
        <taxon>Pseudomonadati</taxon>
        <taxon>Bacteroidota</taxon>
        <taxon>Flavobacteriia</taxon>
        <taxon>Flavobacteriales</taxon>
        <taxon>Flavobacteriaceae</taxon>
        <taxon>Flavobacterium</taxon>
    </lineage>
</organism>
<dbReference type="InterPro" id="IPR026444">
    <property type="entry name" value="Secre_tail"/>
</dbReference>
<evidence type="ECO:0000313" key="5">
    <source>
        <dbReference type="Proteomes" id="UP000830583"/>
    </source>
</evidence>
<dbReference type="Gene3D" id="2.60.40.10">
    <property type="entry name" value="Immunoglobulins"/>
    <property type="match status" value="1"/>
</dbReference>